<gene>
    <name evidence="3" type="ORF">BAY32_07915</name>
</gene>
<keyword evidence="2" id="KW-1133">Transmembrane helix</keyword>
<keyword evidence="2" id="KW-0812">Transmembrane</keyword>
<reference evidence="3 4" key="1">
    <citation type="submission" date="2016-06" db="EMBL/GenBank/DDBJ databases">
        <authorList>
            <person name="Nicholson A.C."/>
        </authorList>
    </citation>
    <scope>NUCLEOTIDE SEQUENCE [LARGE SCALE GENOMIC DNA]</scope>
    <source>
        <strain evidence="3 4">G4123</strain>
    </source>
</reference>
<dbReference type="EMBL" id="MAIC01000014">
    <property type="protein sequence ID" value="OPB75442.1"/>
    <property type="molecule type" value="Genomic_DNA"/>
</dbReference>
<dbReference type="PROSITE" id="PS51257">
    <property type="entry name" value="PROKAR_LIPOPROTEIN"/>
    <property type="match status" value="1"/>
</dbReference>
<organism evidence="3 4">
    <name type="scientific">Elizabethkingia ursingii</name>
    <dbReference type="NCBI Taxonomy" id="1756150"/>
    <lineage>
        <taxon>Bacteria</taxon>
        <taxon>Pseudomonadati</taxon>
        <taxon>Bacteroidota</taxon>
        <taxon>Flavobacteriia</taxon>
        <taxon>Flavobacteriales</taxon>
        <taxon>Weeksellaceae</taxon>
        <taxon>Elizabethkingia</taxon>
    </lineage>
</organism>
<evidence type="ECO:0000256" key="1">
    <source>
        <dbReference type="SAM" id="MobiDB-lite"/>
    </source>
</evidence>
<feature type="compositionally biased region" description="Polar residues" evidence="1">
    <location>
        <begin position="415"/>
        <end position="432"/>
    </location>
</feature>
<evidence type="ECO:0008006" key="5">
    <source>
        <dbReference type="Google" id="ProtNLM"/>
    </source>
</evidence>
<accession>A0AAJ3NCK4</accession>
<evidence type="ECO:0000256" key="2">
    <source>
        <dbReference type="SAM" id="Phobius"/>
    </source>
</evidence>
<dbReference type="KEGG" id="ego:BBD34_14165"/>
<evidence type="ECO:0000313" key="3">
    <source>
        <dbReference type="EMBL" id="OPB75442.1"/>
    </source>
</evidence>
<proteinExistence type="predicted"/>
<protein>
    <recommendedName>
        <fullName evidence="5">Fibrobacter succinogenes major paralogous domain-containing protein</fullName>
    </recommendedName>
</protein>
<comment type="caution">
    <text evidence="3">The sequence shown here is derived from an EMBL/GenBank/DDBJ whole genome shotgun (WGS) entry which is preliminary data.</text>
</comment>
<dbReference type="Proteomes" id="UP000190816">
    <property type="component" value="Unassembled WGS sequence"/>
</dbReference>
<feature type="transmembrane region" description="Helical" evidence="2">
    <location>
        <begin position="12"/>
        <end position="31"/>
    </location>
</feature>
<dbReference type="RefSeq" id="WP_078403984.1">
    <property type="nucleotide sequence ID" value="NZ_CP016377.1"/>
</dbReference>
<name>A0AAJ3NCK4_9FLAO</name>
<keyword evidence="2" id="KW-0472">Membrane</keyword>
<evidence type="ECO:0000313" key="4">
    <source>
        <dbReference type="Proteomes" id="UP000190816"/>
    </source>
</evidence>
<feature type="region of interest" description="Disordered" evidence="1">
    <location>
        <begin position="412"/>
        <end position="436"/>
    </location>
</feature>
<sequence length="544" mass="58955">MKILCNKYKTIITSLILVITSLIFIFSFLSLSSCRSADVDQDNSIIGLGRSGGIAAVNINLLGTEYTNSDKPSQVASINQKGAMIDNSVQHYNVLVSPSSFITAELAPATTLNTVASTSNNLKLKAAVSGNKLESGMKFRVLAYRKDNGNYQTYQDYIVGQSAQPMMLYGGETYDIIVYSYGVNTLPTISANEQTNISNAKINYDNDNRDLMYQKISGFTPDGNSASNTLNIKLRHKIPNLTVTLNSTSVISAVSNALIGNNYANAKLSLQSGGMTDWGSPNKVNVEFPSGSSNSLTSIPVFVNNDTNKGLFSADITMAGATKTIDLVDAFKITPEYKSNLTINLKKCGAYFGPNNTLWKDFMCQNLGATEGIDPFSPEAGNHGAKYQWGANAGETGRYVSQVDDQSHSGAISDWISTSKPENSWSDTSKTANDPCPSGYRVPTKAQWQAVINNNPNIERVGSWEENGNYTTALYFRSPSNIRTLMLPAGGYRNNKDGALGSRGEDGYYWSSSSGVWALYFMSRDVNVGQSTSSYGLSIRCIAE</sequence>
<dbReference type="AlphaFoldDB" id="A0AAJ3NCK4"/>